<protein>
    <submittedName>
        <fullName evidence="3">Serine recombinase</fullName>
    </submittedName>
</protein>
<reference evidence="3" key="1">
    <citation type="submission" date="2022-12" db="EMBL/GenBank/DDBJ databases">
        <title>Reference genome sequencing for broad-spectrum identification of bacterial and archaeal isolates by mass spectrometry.</title>
        <authorList>
            <person name="Sekiguchi Y."/>
            <person name="Tourlousse D.M."/>
        </authorList>
    </citation>
    <scope>NUCLEOTIDE SEQUENCE</scope>
    <source>
        <strain evidence="3">14</strain>
    </source>
</reference>
<accession>A0A9W6CYU6</accession>
<feature type="domain" description="Recombinase" evidence="2">
    <location>
        <begin position="155"/>
        <end position="264"/>
    </location>
</feature>
<evidence type="ECO:0000313" key="4">
    <source>
        <dbReference type="Proteomes" id="UP001144396"/>
    </source>
</evidence>
<dbReference type="RefSeq" id="WP_281885946.1">
    <property type="nucleotide sequence ID" value="NZ_BSDP01000001.1"/>
</dbReference>
<comment type="caution">
    <text evidence="3">The sequence shown here is derived from an EMBL/GenBank/DDBJ whole genome shotgun (WGS) entry which is preliminary data.</text>
</comment>
<name>A0A9W6CYU6_9MICO</name>
<dbReference type="SMART" id="SM00857">
    <property type="entry name" value="Resolvase"/>
    <property type="match status" value="1"/>
</dbReference>
<dbReference type="GO" id="GO:0000150">
    <property type="term" value="F:DNA strand exchange activity"/>
    <property type="evidence" value="ECO:0007669"/>
    <property type="project" value="InterPro"/>
</dbReference>
<sequence>MQIAIYTRISEDDEHLGKGVQRQEQDCRGLVTRLEWSGEVSVYKENDTSATRGKRPVFERMMADAHAGQIDAIVFWDSDRITRTPREAEDVIDLVTTRGIKVIGFHGDDLTTSDGQMLFRIKITVARNEIDKMKRRIRRASDQRAADGQMAGQTGYGFKRLEGGSVSLVPEQVVVIQDAARRVLEGASLRQICMDLQKRGVSTPGRGSTWNTTTLKQLLLRESLAGLRRHRGAVVGELHESIPRILTVDEHERLKAILNDPMRRTAPVGRAPKYLLGGIARCGRCGGVMRRAVGRMTTTKSGGSKRQPPSYVCGDCYRVRRKQADVDALVEGIIAGRLQMPDAAQLFVTGDPIALAEAQDAIEAIDARLANAADMFAAGDIDGGQLARITERLRADRARAAADLEAALPGAVPADLMGDAAAETWAALSMDSKRAVLSTLVTVTIMPSGSGKAFDPATVRVDWRS</sequence>
<dbReference type="Proteomes" id="UP001144396">
    <property type="component" value="Unassembled WGS sequence"/>
</dbReference>
<dbReference type="EMBL" id="BSDP01000001">
    <property type="protein sequence ID" value="GLI28506.1"/>
    <property type="molecule type" value="Genomic_DNA"/>
</dbReference>
<dbReference type="CDD" id="cd00338">
    <property type="entry name" value="Ser_Recombinase"/>
    <property type="match status" value="1"/>
</dbReference>
<keyword evidence="4" id="KW-1185">Reference proteome</keyword>
<dbReference type="Pfam" id="PF00239">
    <property type="entry name" value="Resolvase"/>
    <property type="match status" value="1"/>
</dbReference>
<evidence type="ECO:0000313" key="3">
    <source>
        <dbReference type="EMBL" id="GLI28506.1"/>
    </source>
</evidence>
<gene>
    <name evidence="3" type="ORF">ARHIZOSPH14_27480</name>
</gene>
<dbReference type="PROSITE" id="PS51736">
    <property type="entry name" value="RECOMBINASES_3"/>
    <property type="match status" value="1"/>
</dbReference>
<feature type="domain" description="Resolvase/invertase-type recombinase catalytic" evidence="1">
    <location>
        <begin position="2"/>
        <end position="148"/>
    </location>
</feature>
<dbReference type="GO" id="GO:0003677">
    <property type="term" value="F:DNA binding"/>
    <property type="evidence" value="ECO:0007669"/>
    <property type="project" value="InterPro"/>
</dbReference>
<dbReference type="Pfam" id="PF07508">
    <property type="entry name" value="Recombinase"/>
    <property type="match status" value="1"/>
</dbReference>
<dbReference type="InterPro" id="IPR011109">
    <property type="entry name" value="DNA_bind_recombinase_dom"/>
</dbReference>
<dbReference type="InterPro" id="IPR006119">
    <property type="entry name" value="Resolv_N"/>
</dbReference>
<dbReference type="InterPro" id="IPR036162">
    <property type="entry name" value="Resolvase-like_N_sf"/>
</dbReference>
<dbReference type="PANTHER" id="PTHR30461:SF23">
    <property type="entry name" value="DNA RECOMBINASE-RELATED"/>
    <property type="match status" value="1"/>
</dbReference>
<evidence type="ECO:0000259" key="1">
    <source>
        <dbReference type="PROSITE" id="PS51736"/>
    </source>
</evidence>
<dbReference type="Gene3D" id="3.90.1750.20">
    <property type="entry name" value="Putative Large Serine Recombinase, Chain B, Domain 2"/>
    <property type="match status" value="1"/>
</dbReference>
<dbReference type="InterPro" id="IPR050639">
    <property type="entry name" value="SSR_resolvase"/>
</dbReference>
<dbReference type="AlphaFoldDB" id="A0A9W6CYU6"/>
<organism evidence="3 4">
    <name type="scientific">Agromyces rhizosphaerae</name>
    <dbReference type="NCBI Taxonomy" id="88374"/>
    <lineage>
        <taxon>Bacteria</taxon>
        <taxon>Bacillati</taxon>
        <taxon>Actinomycetota</taxon>
        <taxon>Actinomycetes</taxon>
        <taxon>Micrococcales</taxon>
        <taxon>Microbacteriaceae</taxon>
        <taxon>Agromyces</taxon>
    </lineage>
</organism>
<dbReference type="PANTHER" id="PTHR30461">
    <property type="entry name" value="DNA-INVERTASE FROM LAMBDOID PROPHAGE"/>
    <property type="match status" value="1"/>
</dbReference>
<dbReference type="SUPFAM" id="SSF53041">
    <property type="entry name" value="Resolvase-like"/>
    <property type="match status" value="1"/>
</dbReference>
<dbReference type="PROSITE" id="PS51737">
    <property type="entry name" value="RECOMBINASE_DNA_BIND"/>
    <property type="match status" value="1"/>
</dbReference>
<proteinExistence type="predicted"/>
<dbReference type="InterPro" id="IPR038109">
    <property type="entry name" value="DNA_bind_recomb_sf"/>
</dbReference>
<dbReference type="Gene3D" id="3.40.50.1390">
    <property type="entry name" value="Resolvase, N-terminal catalytic domain"/>
    <property type="match status" value="1"/>
</dbReference>
<evidence type="ECO:0000259" key="2">
    <source>
        <dbReference type="PROSITE" id="PS51737"/>
    </source>
</evidence>